<dbReference type="InterPro" id="IPR055290">
    <property type="entry name" value="At3g26010-like"/>
</dbReference>
<dbReference type="SUPFAM" id="SSF81383">
    <property type="entry name" value="F-box domain"/>
    <property type="match status" value="1"/>
</dbReference>
<gene>
    <name evidence="2" type="ORF">SVIM_LOCUS181050</name>
</gene>
<dbReference type="InterPro" id="IPR036047">
    <property type="entry name" value="F-box-like_dom_sf"/>
</dbReference>
<dbReference type="PROSITE" id="PS50181">
    <property type="entry name" value="FBOX"/>
    <property type="match status" value="1"/>
</dbReference>
<dbReference type="Pfam" id="PF00646">
    <property type="entry name" value="F-box"/>
    <property type="match status" value="1"/>
</dbReference>
<dbReference type="CDD" id="cd22157">
    <property type="entry name" value="F-box_AtFBW1-like"/>
    <property type="match status" value="1"/>
</dbReference>
<name>A0A6N2L6Z9_SALVM</name>
<sequence>MESRRDGRDFGKMKKTTTYFLADDSEIPDGVLMEILSRLPLKPIFKFKCVSKRWLSVISDPSFAMARIEKKNREFSAKDMLPRLTFKNHPDFQHRNFSLEFLTREVQPQNQPIKVLSTSNGLILCCNTQRWQTDYYICNPLTTQWFSLPRPLLVQERVSIGFSSGDRSYRVVRIVQSSDESAVLNLEIFSSDTAVVYNEIMHWSVSLSTILAYDPNVNSDQCRLINLPIEKRLCYLRVDVDDIRPLNASLRVWELKNYDSGEWFMRSKTLLADIASLDYLSISNYLIMPLAFHPFDTDTVYFHARGCIASCNLRTRRWAAITDKLIPGGCVNEATVFPFVLPPWPTQIPQPVLSQFNVIENGKRRDLLLLRHYTVNPPPKTGCKTDLTLSILRMRNRRLTHGMDRLRLGQKKRARLWMTNN</sequence>
<dbReference type="Pfam" id="PF24750">
    <property type="entry name" value="b-prop_At3g26010-like"/>
    <property type="match status" value="1"/>
</dbReference>
<dbReference type="SMART" id="SM00256">
    <property type="entry name" value="FBOX"/>
    <property type="match status" value="1"/>
</dbReference>
<dbReference type="InterPro" id="IPR001810">
    <property type="entry name" value="F-box_dom"/>
</dbReference>
<dbReference type="PANTHER" id="PTHR35546:SF130">
    <property type="entry name" value="EXPRESSED PROTEIN"/>
    <property type="match status" value="1"/>
</dbReference>
<feature type="domain" description="F-box" evidence="1">
    <location>
        <begin position="21"/>
        <end position="68"/>
    </location>
</feature>
<accession>A0A6N2L6Z9</accession>
<dbReference type="EMBL" id="CAADRP010001112">
    <property type="protein sequence ID" value="VFU36211.1"/>
    <property type="molecule type" value="Genomic_DNA"/>
</dbReference>
<protein>
    <recommendedName>
        <fullName evidence="1">F-box domain-containing protein</fullName>
    </recommendedName>
</protein>
<proteinExistence type="predicted"/>
<reference evidence="2" key="1">
    <citation type="submission" date="2019-03" db="EMBL/GenBank/DDBJ databases">
        <authorList>
            <person name="Mank J."/>
            <person name="Almeida P."/>
        </authorList>
    </citation>
    <scope>NUCLEOTIDE SEQUENCE</scope>
    <source>
        <strain evidence="2">78183</strain>
    </source>
</reference>
<dbReference type="AlphaFoldDB" id="A0A6N2L6Z9"/>
<dbReference type="Gene3D" id="1.20.1280.50">
    <property type="match status" value="1"/>
</dbReference>
<organism evidence="2">
    <name type="scientific">Salix viminalis</name>
    <name type="common">Common osier</name>
    <name type="synonym">Basket willow</name>
    <dbReference type="NCBI Taxonomy" id="40686"/>
    <lineage>
        <taxon>Eukaryota</taxon>
        <taxon>Viridiplantae</taxon>
        <taxon>Streptophyta</taxon>
        <taxon>Embryophyta</taxon>
        <taxon>Tracheophyta</taxon>
        <taxon>Spermatophyta</taxon>
        <taxon>Magnoliopsida</taxon>
        <taxon>eudicotyledons</taxon>
        <taxon>Gunneridae</taxon>
        <taxon>Pentapetalae</taxon>
        <taxon>rosids</taxon>
        <taxon>fabids</taxon>
        <taxon>Malpighiales</taxon>
        <taxon>Salicaceae</taxon>
        <taxon>Saliceae</taxon>
        <taxon>Salix</taxon>
    </lineage>
</organism>
<dbReference type="PANTHER" id="PTHR35546">
    <property type="entry name" value="F-BOX PROTEIN INTERACTION DOMAIN PROTEIN-RELATED"/>
    <property type="match status" value="1"/>
</dbReference>
<dbReference type="InterPro" id="IPR056592">
    <property type="entry name" value="Beta-prop_At3g26010-like"/>
</dbReference>
<evidence type="ECO:0000259" key="1">
    <source>
        <dbReference type="PROSITE" id="PS50181"/>
    </source>
</evidence>
<evidence type="ECO:0000313" key="2">
    <source>
        <dbReference type="EMBL" id="VFU36211.1"/>
    </source>
</evidence>